<dbReference type="AlphaFoldDB" id="A0A343W6G5"/>
<evidence type="ECO:0000256" key="9">
    <source>
        <dbReference type="SAM" id="Phobius"/>
    </source>
</evidence>
<dbReference type="PROSITE" id="PS00668">
    <property type="entry name" value="COMPLEX1_ND1_2"/>
    <property type="match status" value="1"/>
</dbReference>
<dbReference type="GO" id="GO:0009060">
    <property type="term" value="P:aerobic respiration"/>
    <property type="evidence" value="ECO:0007669"/>
    <property type="project" value="TreeGrafter"/>
</dbReference>
<feature type="transmembrane region" description="Helical" evidence="9">
    <location>
        <begin position="71"/>
        <end position="92"/>
    </location>
</feature>
<keyword evidence="8 10" id="KW-0496">Mitochondrion</keyword>
<keyword evidence="4 7" id="KW-0812">Transmembrane</keyword>
<reference evidence="10" key="1">
    <citation type="journal article" date="2018" name="Mol. Phylogenet. Evol.">
        <title>Phylogeny, evolution and mitochondrial gene order rearrangement in scale worms (Aphroditiformia, Annelida).</title>
        <authorList>
            <person name="Zhang Y."/>
            <person name="Sun J."/>
            <person name="Rouse G.W."/>
            <person name="Wiklund H."/>
            <person name="Pleijel F."/>
            <person name="Watanabe H.K."/>
            <person name="Chen C."/>
            <person name="Qian P.-Y."/>
            <person name="Qiu J.-W."/>
        </authorList>
    </citation>
    <scope>NUCLEOTIDE SEQUENCE</scope>
</reference>
<feature type="transmembrane region" description="Helical" evidence="9">
    <location>
        <begin position="6"/>
        <end position="26"/>
    </location>
</feature>
<proteinExistence type="inferred from homology"/>
<dbReference type="GO" id="GO:0003954">
    <property type="term" value="F:NADH dehydrogenase activity"/>
    <property type="evidence" value="ECO:0007669"/>
    <property type="project" value="TreeGrafter"/>
</dbReference>
<comment type="subcellular location">
    <subcellularLocation>
        <location evidence="1">Membrane</location>
        <topology evidence="1">Multi-pass membrane protein</topology>
    </subcellularLocation>
    <subcellularLocation>
        <location evidence="7">Mitochondrion inner membrane</location>
        <topology evidence="7">Multi-pass membrane protein</topology>
    </subcellularLocation>
</comment>
<geneLocation type="mitochondrion" evidence="10"/>
<dbReference type="PROSITE" id="PS00667">
    <property type="entry name" value="COMPLEX1_ND1_1"/>
    <property type="match status" value="1"/>
</dbReference>
<dbReference type="PANTHER" id="PTHR11432:SF3">
    <property type="entry name" value="NADH-UBIQUINONE OXIDOREDUCTASE CHAIN 1"/>
    <property type="match status" value="1"/>
</dbReference>
<keyword evidence="7" id="KW-0520">NAD</keyword>
<keyword evidence="5 9" id="KW-1133">Transmembrane helix</keyword>
<feature type="transmembrane region" description="Helical" evidence="9">
    <location>
        <begin position="251"/>
        <end position="272"/>
    </location>
</feature>
<dbReference type="InterPro" id="IPR018086">
    <property type="entry name" value="NADH_UbQ_OxRdtase_su1_CS"/>
</dbReference>
<dbReference type="InterPro" id="IPR001694">
    <property type="entry name" value="NADH_UbQ_OxRdtase_su1/FPO"/>
</dbReference>
<evidence type="ECO:0000256" key="3">
    <source>
        <dbReference type="ARBA" id="ARBA00021009"/>
    </source>
</evidence>
<evidence type="ECO:0000256" key="7">
    <source>
        <dbReference type="RuleBase" id="RU000471"/>
    </source>
</evidence>
<name>A0A343W6G5_9ANNE</name>
<dbReference type="EMBL" id="KY753835">
    <property type="protein sequence ID" value="AVW86187.1"/>
    <property type="molecule type" value="Genomic_DNA"/>
</dbReference>
<feature type="transmembrane region" description="Helical" evidence="9">
    <location>
        <begin position="143"/>
        <end position="163"/>
    </location>
</feature>
<feature type="transmembrane region" description="Helical" evidence="9">
    <location>
        <begin position="292"/>
        <end position="310"/>
    </location>
</feature>
<evidence type="ECO:0000256" key="8">
    <source>
        <dbReference type="RuleBase" id="RU000473"/>
    </source>
</evidence>
<comment type="similarity">
    <text evidence="2 7">Belongs to the complex I subunit 1 family.</text>
</comment>
<feature type="transmembrane region" description="Helical" evidence="9">
    <location>
        <begin position="221"/>
        <end position="245"/>
    </location>
</feature>
<evidence type="ECO:0000313" key="10">
    <source>
        <dbReference type="EMBL" id="AVW86187.1"/>
    </source>
</evidence>
<evidence type="ECO:0000256" key="4">
    <source>
        <dbReference type="ARBA" id="ARBA00022692"/>
    </source>
</evidence>
<evidence type="ECO:0000256" key="5">
    <source>
        <dbReference type="ARBA" id="ARBA00022989"/>
    </source>
</evidence>
<dbReference type="EC" id="7.1.1.2" evidence="8"/>
<organism evidence="10">
    <name type="scientific">Iphione sp. YZ-2018</name>
    <dbReference type="NCBI Taxonomy" id="2153332"/>
    <lineage>
        <taxon>Eukaryota</taxon>
        <taxon>Metazoa</taxon>
        <taxon>Spiralia</taxon>
        <taxon>Lophotrochozoa</taxon>
        <taxon>Annelida</taxon>
        <taxon>Polychaeta</taxon>
        <taxon>Errantia</taxon>
        <taxon>Phyllodocida</taxon>
        <taxon>Iphionidae</taxon>
        <taxon>Iphione</taxon>
    </lineage>
</organism>
<dbReference type="GO" id="GO:0005743">
    <property type="term" value="C:mitochondrial inner membrane"/>
    <property type="evidence" value="ECO:0007669"/>
    <property type="project" value="UniProtKB-SubCell"/>
</dbReference>
<dbReference type="Pfam" id="PF00146">
    <property type="entry name" value="NADHdh"/>
    <property type="match status" value="1"/>
</dbReference>
<dbReference type="PANTHER" id="PTHR11432">
    <property type="entry name" value="NADH DEHYDROGENASE SUBUNIT 1"/>
    <property type="match status" value="1"/>
</dbReference>
<dbReference type="GO" id="GO:0008137">
    <property type="term" value="F:NADH dehydrogenase (ubiquinone) activity"/>
    <property type="evidence" value="ECO:0007669"/>
    <property type="project" value="UniProtKB-EC"/>
</dbReference>
<protein>
    <recommendedName>
        <fullName evidence="3 8">NADH-ubiquinone oxidoreductase chain 1</fullName>
        <ecNumber evidence="8">7.1.1.2</ecNumber>
    </recommendedName>
</protein>
<evidence type="ECO:0000256" key="6">
    <source>
        <dbReference type="ARBA" id="ARBA00023136"/>
    </source>
</evidence>
<evidence type="ECO:0000256" key="1">
    <source>
        <dbReference type="ARBA" id="ARBA00004141"/>
    </source>
</evidence>
<keyword evidence="8" id="KW-0830">Ubiquinone</keyword>
<comment type="catalytic activity">
    <reaction evidence="8">
        <text>a ubiquinone + NADH + 5 H(+)(in) = a ubiquinol + NAD(+) + 4 H(+)(out)</text>
        <dbReference type="Rhea" id="RHEA:29091"/>
        <dbReference type="Rhea" id="RHEA-COMP:9565"/>
        <dbReference type="Rhea" id="RHEA-COMP:9566"/>
        <dbReference type="ChEBI" id="CHEBI:15378"/>
        <dbReference type="ChEBI" id="CHEBI:16389"/>
        <dbReference type="ChEBI" id="CHEBI:17976"/>
        <dbReference type="ChEBI" id="CHEBI:57540"/>
        <dbReference type="ChEBI" id="CHEBI:57945"/>
        <dbReference type="EC" id="7.1.1.2"/>
    </reaction>
</comment>
<gene>
    <name evidence="10" type="primary">ND1</name>
</gene>
<accession>A0A343W6G5</accession>
<feature type="transmembrane region" description="Helical" evidence="9">
    <location>
        <begin position="98"/>
        <end position="122"/>
    </location>
</feature>
<evidence type="ECO:0000256" key="2">
    <source>
        <dbReference type="ARBA" id="ARBA00010535"/>
    </source>
</evidence>
<sequence length="311" mass="34813">MTLIPSINILISFLMALLAMAFFTLLERKALGYFQTRKGPNKVGLSGIPQPLADALKLLIKEQTKPSLANTAPFLVAPVFSLFLALALWTLYPSSFPTHFIAFGAMLFLCISSLNVYSTLAAGWSSNSKYSLLGALRSIAQTISYEVSMALILLGALTLLFSFNITAMNMNQMSWLMLMIFPSFITWFTTTLAETNRTPFDFAEGESELVSGFNTEYSSGAFALIFMAEYTNILMMSLLTSIFFIGVMPSALMNNLFLFLKTSALAFMFLWIRGSFPRMRYDRLMNLTWKSFLPFSLAALLILYPLSFILF</sequence>
<feature type="transmembrane region" description="Helical" evidence="9">
    <location>
        <begin position="175"/>
        <end position="193"/>
    </location>
</feature>
<keyword evidence="6 9" id="KW-0472">Membrane</keyword>
<dbReference type="HAMAP" id="MF_01350">
    <property type="entry name" value="NDH1_NuoH"/>
    <property type="match status" value="1"/>
</dbReference>